<name>A0ABW3JRX7_9FLAO</name>
<keyword evidence="2" id="KW-0560">Oxidoreductase</keyword>
<proteinExistence type="predicted"/>
<dbReference type="EMBL" id="JBHTJR010000037">
    <property type="protein sequence ID" value="MFD0992876.1"/>
    <property type="molecule type" value="Genomic_DNA"/>
</dbReference>
<evidence type="ECO:0000313" key="3">
    <source>
        <dbReference type="Proteomes" id="UP001597062"/>
    </source>
</evidence>
<dbReference type="PROSITE" id="PS51352">
    <property type="entry name" value="THIOREDOXIN_2"/>
    <property type="match status" value="1"/>
</dbReference>
<feature type="domain" description="Thioredoxin" evidence="1">
    <location>
        <begin position="238"/>
        <end position="403"/>
    </location>
</feature>
<sequence length="404" mass="45954">MKNILLAIVAVTIISCTSSKENRFLQNGAYRGILRLDNNKKIPFNFDVTSKNTLTIFNADEVIHVDEITYHNDSITIQMPIFEGYIKAIITENNTLLGNFIKPTSNRIVPFEAKLDKNRFDKTAKPITNISGNWETTFSPDNNNSRYIAKGIFKQNNEKVTGTFRTTTGDYRYLEGTVSGDSLYLSTFDGAHAFLFEAKVTDSTLTGTFYSGNHWKEPFVAKKNDNYELPDPDTLTSLKNKDQRFTFSFPNEKGKMISLDDENFKNKVVVVQIMGSWCPNCLDESRYYSDFYRNYKNKDLAFVGLAFEVAKTPDEAFEAIKRLKEGTGIEYPILLAQYGSSDKLMAQEKLPMLDKVLSYPTTVIIDKKGKVRKIHTGFNGPATGEKYYEFTSNFKNLIEKLLAE</sequence>
<dbReference type="RefSeq" id="WP_386106595.1">
    <property type="nucleotide sequence ID" value="NZ_JBHTJR010000037.1"/>
</dbReference>
<dbReference type="InterPro" id="IPR013740">
    <property type="entry name" value="Redoxin"/>
</dbReference>
<keyword evidence="2" id="KW-0575">Peroxidase</keyword>
<dbReference type="CDD" id="cd02966">
    <property type="entry name" value="TlpA_like_family"/>
    <property type="match status" value="1"/>
</dbReference>
<evidence type="ECO:0000313" key="2">
    <source>
        <dbReference type="EMBL" id="MFD0992876.1"/>
    </source>
</evidence>
<dbReference type="EC" id="1.11.1.24" evidence="2"/>
<dbReference type="InterPro" id="IPR013766">
    <property type="entry name" value="Thioredoxin_domain"/>
</dbReference>
<dbReference type="InterPro" id="IPR036249">
    <property type="entry name" value="Thioredoxin-like_sf"/>
</dbReference>
<keyword evidence="3" id="KW-1185">Reference proteome</keyword>
<evidence type="ECO:0000259" key="1">
    <source>
        <dbReference type="PROSITE" id="PS51352"/>
    </source>
</evidence>
<dbReference type="Pfam" id="PF08534">
    <property type="entry name" value="Redoxin"/>
    <property type="match status" value="1"/>
</dbReference>
<dbReference type="Proteomes" id="UP001597062">
    <property type="component" value="Unassembled WGS sequence"/>
</dbReference>
<dbReference type="PANTHER" id="PTHR42852:SF13">
    <property type="entry name" value="PROTEIN DIPZ"/>
    <property type="match status" value="1"/>
</dbReference>
<organism evidence="2 3">
    <name type="scientific">Tenacibaculum geojense</name>
    <dbReference type="NCBI Taxonomy" id="915352"/>
    <lineage>
        <taxon>Bacteria</taxon>
        <taxon>Pseudomonadati</taxon>
        <taxon>Bacteroidota</taxon>
        <taxon>Flavobacteriia</taxon>
        <taxon>Flavobacteriales</taxon>
        <taxon>Flavobacteriaceae</taxon>
        <taxon>Tenacibaculum</taxon>
    </lineage>
</organism>
<gene>
    <name evidence="2" type="ORF">ACFQ1U_06635</name>
</gene>
<dbReference type="PROSITE" id="PS51257">
    <property type="entry name" value="PROKAR_LIPOPROTEIN"/>
    <property type="match status" value="1"/>
</dbReference>
<dbReference type="GO" id="GO:0140824">
    <property type="term" value="F:thioredoxin-dependent peroxiredoxin activity"/>
    <property type="evidence" value="ECO:0007669"/>
    <property type="project" value="UniProtKB-EC"/>
</dbReference>
<dbReference type="SUPFAM" id="SSF52833">
    <property type="entry name" value="Thioredoxin-like"/>
    <property type="match status" value="1"/>
</dbReference>
<dbReference type="InterPro" id="IPR050553">
    <property type="entry name" value="Thioredoxin_ResA/DsbE_sf"/>
</dbReference>
<accession>A0ABW3JRX7</accession>
<dbReference type="PANTHER" id="PTHR42852">
    <property type="entry name" value="THIOL:DISULFIDE INTERCHANGE PROTEIN DSBE"/>
    <property type="match status" value="1"/>
</dbReference>
<reference evidence="3" key="1">
    <citation type="journal article" date="2019" name="Int. J. Syst. Evol. Microbiol.">
        <title>The Global Catalogue of Microorganisms (GCM) 10K type strain sequencing project: providing services to taxonomists for standard genome sequencing and annotation.</title>
        <authorList>
            <consortium name="The Broad Institute Genomics Platform"/>
            <consortium name="The Broad Institute Genome Sequencing Center for Infectious Disease"/>
            <person name="Wu L."/>
            <person name="Ma J."/>
        </authorList>
    </citation>
    <scope>NUCLEOTIDE SEQUENCE [LARGE SCALE GENOMIC DNA]</scope>
    <source>
        <strain evidence="3">CCUG 60527</strain>
    </source>
</reference>
<dbReference type="Gene3D" id="3.40.30.10">
    <property type="entry name" value="Glutaredoxin"/>
    <property type="match status" value="1"/>
</dbReference>
<comment type="caution">
    <text evidence="2">The sequence shown here is derived from an EMBL/GenBank/DDBJ whole genome shotgun (WGS) entry which is preliminary data.</text>
</comment>
<protein>
    <submittedName>
        <fullName evidence="2">Peroxiredoxin family protein</fullName>
        <ecNumber evidence="2">1.11.1.24</ecNumber>
    </submittedName>
</protein>